<dbReference type="SUPFAM" id="SSF52743">
    <property type="entry name" value="Subtilisin-like"/>
    <property type="match status" value="1"/>
</dbReference>
<name>A0ABT1PIU9_9ACTN</name>
<keyword evidence="4" id="KW-1185">Reference proteome</keyword>
<comment type="caution">
    <text evidence="3">The sequence shown here is derived from an EMBL/GenBank/DDBJ whole genome shotgun (WGS) entry which is preliminary data.</text>
</comment>
<dbReference type="PROSITE" id="PS51695">
    <property type="entry name" value="SEDOLISIN"/>
    <property type="match status" value="1"/>
</dbReference>
<feature type="region of interest" description="Disordered" evidence="1">
    <location>
        <begin position="1"/>
        <end position="22"/>
    </location>
</feature>
<feature type="domain" description="Peptidase S53" evidence="2">
    <location>
        <begin position="105"/>
        <end position="450"/>
    </location>
</feature>
<dbReference type="InterPro" id="IPR050819">
    <property type="entry name" value="Tripeptidyl-peptidase_I"/>
</dbReference>
<evidence type="ECO:0000313" key="3">
    <source>
        <dbReference type="EMBL" id="MCQ4045297.1"/>
    </source>
</evidence>
<protein>
    <submittedName>
        <fullName evidence="3">S53 family peptidase</fullName>
    </submittedName>
</protein>
<dbReference type="PANTHER" id="PTHR14218:SF15">
    <property type="entry name" value="TRIPEPTIDYL-PEPTIDASE 1"/>
    <property type="match status" value="1"/>
</dbReference>
<dbReference type="CDD" id="cd04056">
    <property type="entry name" value="Peptidases_S53"/>
    <property type="match status" value="1"/>
</dbReference>
<proteinExistence type="predicted"/>
<dbReference type="InterPro" id="IPR030400">
    <property type="entry name" value="Sedolisin_dom"/>
</dbReference>
<dbReference type="EMBL" id="JANFNH010000040">
    <property type="protein sequence ID" value="MCQ4045297.1"/>
    <property type="molecule type" value="Genomic_DNA"/>
</dbReference>
<reference evidence="3 4" key="1">
    <citation type="submission" date="2022-06" db="EMBL/GenBank/DDBJ databases">
        <title>Draft genome sequence of type strain Streptomyces rubrisoli DSM 42083.</title>
        <authorList>
            <person name="Duangmal K."/>
            <person name="Klaysubun C."/>
        </authorList>
    </citation>
    <scope>NUCLEOTIDE SEQUENCE [LARGE SCALE GENOMIC DNA]</scope>
    <source>
        <strain evidence="3 4">DSM 42083</strain>
    </source>
</reference>
<sequence>MERQIERNPKPVDDPPEPGRRRTRRMAAALTATLTFAVTTLTTGVAATGAQAATTAAKSPSATMGFGCAHPLQAGQVHCFGEMRAHRTSSGRLAPLTTGSPTSVGYVPSDLRSAYHLGGTSGGGRTVAIVDAQDDPNAESDLAAYRKAYGLPACTTANGCFHKVNQDGQASPMPTADYGWAEEISLDLDMVSATCPDCHIQLVEANSPTTDDLGKAEDTAAATPGVVSISNSWGGSEDNTILAADSHFNHPGIAITASSGDSGYGVLWPASSQYVTAVGGTSLKQASNSRGWSETAWGSTTGTSGAGSGCSAYEPKPSWQKDAGCAKRTVADVSAVADPNTGVAVYDTYNSCGTGALCDTLLSLGINQGADGWLQVGGTSAASPIIASVYALAGNTAAVKYGSYPYAHTSALNDVTSGSNGVCGGSYLCTAGPGYDGPTGLGTPNGTGAF</sequence>
<dbReference type="Proteomes" id="UP001206206">
    <property type="component" value="Unassembled WGS sequence"/>
</dbReference>
<dbReference type="InterPro" id="IPR036852">
    <property type="entry name" value="Peptidase_S8/S53_dom_sf"/>
</dbReference>
<evidence type="ECO:0000313" key="4">
    <source>
        <dbReference type="Proteomes" id="UP001206206"/>
    </source>
</evidence>
<dbReference type="Gene3D" id="3.40.50.200">
    <property type="entry name" value="Peptidase S8/S53 domain"/>
    <property type="match status" value="1"/>
</dbReference>
<evidence type="ECO:0000259" key="2">
    <source>
        <dbReference type="PROSITE" id="PS51695"/>
    </source>
</evidence>
<evidence type="ECO:0000256" key="1">
    <source>
        <dbReference type="SAM" id="MobiDB-lite"/>
    </source>
</evidence>
<gene>
    <name evidence="3" type="ORF">NON19_25520</name>
</gene>
<feature type="compositionally biased region" description="Basic and acidic residues" evidence="1">
    <location>
        <begin position="1"/>
        <end position="20"/>
    </location>
</feature>
<accession>A0ABT1PIU9</accession>
<organism evidence="3 4">
    <name type="scientific">Streptantibioticus rubrisoli</name>
    <dbReference type="NCBI Taxonomy" id="1387313"/>
    <lineage>
        <taxon>Bacteria</taxon>
        <taxon>Bacillati</taxon>
        <taxon>Actinomycetota</taxon>
        <taxon>Actinomycetes</taxon>
        <taxon>Kitasatosporales</taxon>
        <taxon>Streptomycetaceae</taxon>
        <taxon>Streptantibioticus</taxon>
    </lineage>
</organism>
<dbReference type="PANTHER" id="PTHR14218">
    <property type="entry name" value="PROTEASE S8 TRIPEPTIDYL PEPTIDASE I CLN2"/>
    <property type="match status" value="1"/>
</dbReference>